<sequence>MATPSPIEQTIIIAPSDAKQYLAKRDIDVDSLVEGLTEGFAKRLNCGVYDPVTAPATYQWAETNASIRHSHCKTGKWEMANPENRPLIVHVENLTQFGAVAGNSATGLKNAVPDFARKKGVATIHSVNASNQLPLEWESLCSVALSADARNTPPEGEWFLLYFYDKENQQLRCEFSLATGVSKNGGVEGWLVRVLLKPIHPDFVMAQPDLFGHEDGDIDFTITRAAGE</sequence>
<dbReference type="EMBL" id="CP063194">
    <property type="protein sequence ID" value="WCZ39343.1"/>
    <property type="molecule type" value="Genomic_DNA"/>
</dbReference>
<name>A0ABY7ULX4_9CORY</name>
<evidence type="ECO:0000313" key="1">
    <source>
        <dbReference type="EMBL" id="WCZ39343.1"/>
    </source>
</evidence>
<dbReference type="RefSeq" id="WP_273657483.1">
    <property type="nucleotide sequence ID" value="NZ_CP063194.1"/>
</dbReference>
<organism evidence="1 2">
    <name type="scientific">Corynebacterium jeddahense</name>
    <dbReference type="NCBI Taxonomy" id="1414719"/>
    <lineage>
        <taxon>Bacteria</taxon>
        <taxon>Bacillati</taxon>
        <taxon>Actinomycetota</taxon>
        <taxon>Actinomycetes</taxon>
        <taxon>Mycobacteriales</taxon>
        <taxon>Corynebacteriaceae</taxon>
        <taxon>Corynebacterium</taxon>
    </lineage>
</organism>
<protein>
    <submittedName>
        <fullName evidence="1">Uncharacterized protein</fullName>
    </submittedName>
</protein>
<keyword evidence="2" id="KW-1185">Reference proteome</keyword>
<reference evidence="1 2" key="1">
    <citation type="submission" date="2020-10" db="EMBL/GenBank/DDBJ databases">
        <title>Complete genome sequence of Corynebacterium jeddahense DSM 45997, type strain of Corynebacterium jeddahense.</title>
        <authorList>
            <person name="Busche T."/>
            <person name="Kalinowski J."/>
            <person name="Ruckert C."/>
        </authorList>
    </citation>
    <scope>NUCLEOTIDE SEQUENCE [LARGE SCALE GENOMIC DNA]</scope>
    <source>
        <strain evidence="1 2">DSM 45997</strain>
    </source>
</reference>
<evidence type="ECO:0000313" key="2">
    <source>
        <dbReference type="Proteomes" id="UP001218071"/>
    </source>
</evidence>
<proteinExistence type="predicted"/>
<accession>A0ABY7ULX4</accession>
<dbReference type="Proteomes" id="UP001218071">
    <property type="component" value="Chromosome"/>
</dbReference>
<gene>
    <name evidence="1" type="ORF">CJEDD_08770</name>
</gene>